<protein>
    <submittedName>
        <fullName evidence="1">Gamma-glutamyl-gamma-aminobutyrate hydrolase family protein</fullName>
    </submittedName>
</protein>
<reference evidence="1" key="1">
    <citation type="submission" date="2023-06" db="EMBL/GenBank/DDBJ databases">
        <title>MT1 and MT2 Draft Genomes of Novel Species.</title>
        <authorList>
            <person name="Venkateswaran K."/>
        </authorList>
    </citation>
    <scope>NUCLEOTIDE SEQUENCE</scope>
    <source>
        <strain evidence="1">IIF3SC-B10</strain>
    </source>
</reference>
<dbReference type="EMBL" id="JAROCG010000001">
    <property type="protein sequence ID" value="MDN4610591.1"/>
    <property type="molecule type" value="Genomic_DNA"/>
</dbReference>
<evidence type="ECO:0000313" key="2">
    <source>
        <dbReference type="Proteomes" id="UP001174209"/>
    </source>
</evidence>
<organism evidence="1 2">
    <name type="scientific">Arthrobacter burdickii</name>
    <dbReference type="NCBI Taxonomy" id="3035920"/>
    <lineage>
        <taxon>Bacteria</taxon>
        <taxon>Bacillati</taxon>
        <taxon>Actinomycetota</taxon>
        <taxon>Actinomycetes</taxon>
        <taxon>Micrococcales</taxon>
        <taxon>Micrococcaceae</taxon>
        <taxon>Arthrobacter</taxon>
    </lineage>
</organism>
<dbReference type="SUPFAM" id="SSF52317">
    <property type="entry name" value="Class I glutamine amidotransferase-like"/>
    <property type="match status" value="1"/>
</dbReference>
<proteinExistence type="predicted"/>
<dbReference type="Pfam" id="PF07722">
    <property type="entry name" value="Peptidase_C26"/>
    <property type="match status" value="1"/>
</dbReference>
<dbReference type="Gene3D" id="3.40.50.880">
    <property type="match status" value="1"/>
</dbReference>
<comment type="caution">
    <text evidence="1">The sequence shown here is derived from an EMBL/GenBank/DDBJ whole genome shotgun (WGS) entry which is preliminary data.</text>
</comment>
<gene>
    <name evidence="1" type="ORF">P5G52_06875</name>
</gene>
<keyword evidence="2" id="KW-1185">Reference proteome</keyword>
<accession>A0ABT8K189</accession>
<dbReference type="RefSeq" id="WP_301225906.1">
    <property type="nucleotide sequence ID" value="NZ_JAROCG010000001.1"/>
</dbReference>
<name>A0ABT8K189_9MICC</name>
<dbReference type="InterPro" id="IPR011697">
    <property type="entry name" value="Peptidase_C26"/>
</dbReference>
<dbReference type="CDD" id="cd01745">
    <property type="entry name" value="GATase1_2"/>
    <property type="match status" value="1"/>
</dbReference>
<keyword evidence="1" id="KW-0378">Hydrolase</keyword>
<dbReference type="InterPro" id="IPR029062">
    <property type="entry name" value="Class_I_gatase-like"/>
</dbReference>
<dbReference type="InterPro" id="IPR044668">
    <property type="entry name" value="PuuD-like"/>
</dbReference>
<sequence length="267" mass="28360">MTSSDSLPMPVIGLTAYLDPAVTEGCGTVEAAFLPQNYLAPVLAAGAIPVLLPPQGTDGGVVEQLLPRLDGVIVVGGWDIDPSRYGAEPHAETDAPHRLRDAWDSAVVREAVRIDLPLLGICRGEQMLNVALGGSLHQHLPDLVGDSPYQLGDHRFNAVPVDLRPGSQVAQVMGATHLDAVPVSHHQAVDRVGLGLQASAWSRDGIIEAIEFPANRFCIGVQWHPEQNPAETALFDAFVHAARERQLGRALPLRVEGGFQDAGLSAA</sequence>
<dbReference type="Proteomes" id="UP001174209">
    <property type="component" value="Unassembled WGS sequence"/>
</dbReference>
<evidence type="ECO:0000313" key="1">
    <source>
        <dbReference type="EMBL" id="MDN4610591.1"/>
    </source>
</evidence>
<dbReference type="PANTHER" id="PTHR43235:SF1">
    <property type="entry name" value="GLUTAMINE AMIDOTRANSFERASE PB2B2.05-RELATED"/>
    <property type="match status" value="1"/>
</dbReference>
<dbReference type="PANTHER" id="PTHR43235">
    <property type="entry name" value="GLUTAMINE AMIDOTRANSFERASE PB2B2.05-RELATED"/>
    <property type="match status" value="1"/>
</dbReference>
<dbReference type="PROSITE" id="PS51273">
    <property type="entry name" value="GATASE_TYPE_1"/>
    <property type="match status" value="1"/>
</dbReference>
<dbReference type="GO" id="GO:0016787">
    <property type="term" value="F:hydrolase activity"/>
    <property type="evidence" value="ECO:0007669"/>
    <property type="project" value="UniProtKB-KW"/>
</dbReference>